<gene>
    <name evidence="1" type="ORF">PGLA_13670</name>
</gene>
<dbReference type="RefSeq" id="WP_068533599.1">
    <property type="nucleotide sequence ID" value="NZ_LVJH01000024.1"/>
</dbReference>
<organism evidence="1 2">
    <name type="scientific">Paenibacillus glacialis</name>
    <dbReference type="NCBI Taxonomy" id="494026"/>
    <lineage>
        <taxon>Bacteria</taxon>
        <taxon>Bacillati</taxon>
        <taxon>Bacillota</taxon>
        <taxon>Bacilli</taxon>
        <taxon>Bacillales</taxon>
        <taxon>Paenibacillaceae</taxon>
        <taxon>Paenibacillus</taxon>
    </lineage>
</organism>
<proteinExistence type="predicted"/>
<dbReference type="AlphaFoldDB" id="A0A162MCH6"/>
<dbReference type="OrthoDB" id="2608365at2"/>
<dbReference type="Proteomes" id="UP000076967">
    <property type="component" value="Unassembled WGS sequence"/>
</dbReference>
<evidence type="ECO:0000313" key="2">
    <source>
        <dbReference type="Proteomes" id="UP000076967"/>
    </source>
</evidence>
<name>A0A162MCH6_9BACL</name>
<comment type="caution">
    <text evidence="1">The sequence shown here is derived from an EMBL/GenBank/DDBJ whole genome shotgun (WGS) entry which is preliminary data.</text>
</comment>
<sequence length="157" mass="18067">MDFELFLESNLSCKSLAEVIEKIIINILNEKVSIHNDEEEIVIGTEYFSLALELEDISDINFVRNHYDLDVNICIRGQLFGNTFYQGLESLFKVMGKFIKQCGGNLLLLENGSDQLLRKENGQLIVNSDLDQYQIKYLTPSLLSLLDHSYIEEKLKK</sequence>
<keyword evidence="2" id="KW-1185">Reference proteome</keyword>
<dbReference type="EMBL" id="LVJH01000024">
    <property type="protein sequence ID" value="OAB42113.1"/>
    <property type="molecule type" value="Genomic_DNA"/>
</dbReference>
<accession>A0A162MCH6</accession>
<evidence type="ECO:0000313" key="1">
    <source>
        <dbReference type="EMBL" id="OAB42113.1"/>
    </source>
</evidence>
<reference evidence="1 2" key="1">
    <citation type="submission" date="2016-03" db="EMBL/GenBank/DDBJ databases">
        <title>Draft genome sequence of Paenibacillus glacialis DSM 22343.</title>
        <authorList>
            <person name="Shin S.-K."/>
            <person name="Yi H."/>
        </authorList>
    </citation>
    <scope>NUCLEOTIDE SEQUENCE [LARGE SCALE GENOMIC DNA]</scope>
    <source>
        <strain evidence="1 2">DSM 22343</strain>
    </source>
</reference>
<protein>
    <submittedName>
        <fullName evidence="1">Uncharacterized protein</fullName>
    </submittedName>
</protein>